<feature type="transmembrane region" description="Helical" evidence="20">
    <location>
        <begin position="686"/>
        <end position="710"/>
    </location>
</feature>
<evidence type="ECO:0000256" key="12">
    <source>
        <dbReference type="ARBA" id="ARBA00022970"/>
    </source>
</evidence>
<feature type="chain" id="PRO_5009644962" evidence="21">
    <location>
        <begin position="20"/>
        <end position="1019"/>
    </location>
</feature>
<dbReference type="PROSITE" id="PS51767">
    <property type="entry name" value="PEPTIDASE_A1"/>
    <property type="match status" value="1"/>
</dbReference>
<keyword evidence="16" id="KW-0449">Lipoprotein</keyword>
<dbReference type="Proteomes" id="UP000182658">
    <property type="component" value="Unassembled WGS sequence"/>
</dbReference>
<keyword evidence="5" id="KW-0813">Transport</keyword>
<evidence type="ECO:0000313" key="23">
    <source>
        <dbReference type="EMBL" id="OIW27553.1"/>
    </source>
</evidence>
<evidence type="ECO:0000256" key="11">
    <source>
        <dbReference type="ARBA" id="ARBA00022801"/>
    </source>
</evidence>
<keyword evidence="18" id="KW-1015">Disulfide bond</keyword>
<comment type="similarity">
    <text evidence="4">Belongs to the amino acid/polyamine transporter 2 family.</text>
</comment>
<keyword evidence="13 20" id="KW-1133">Transmembrane helix</keyword>
<reference evidence="23 24" key="1">
    <citation type="submission" date="2016-10" db="EMBL/GenBank/DDBJ databases">
        <title>Draft genome sequence of Coniochaeta ligniaria NRRL30616, a lignocellulolytic fungus for bioabatement of inhibitors in plant biomass hydrolysates.</title>
        <authorList>
            <consortium name="DOE Joint Genome Institute"/>
            <person name="Jimenez D.J."/>
            <person name="Hector R.E."/>
            <person name="Riley R."/>
            <person name="Sun H."/>
            <person name="Grigoriev I.V."/>
            <person name="Van Elsas J.D."/>
            <person name="Nichols N.N."/>
        </authorList>
    </citation>
    <scope>NUCLEOTIDE SEQUENCE [LARGE SCALE GENOMIC DNA]</scope>
    <source>
        <strain evidence="23 24">NRRL 30616</strain>
    </source>
</reference>
<evidence type="ECO:0000256" key="19">
    <source>
        <dbReference type="SAM" id="MobiDB-lite"/>
    </source>
</evidence>
<evidence type="ECO:0000256" key="7">
    <source>
        <dbReference type="ARBA" id="ARBA00022670"/>
    </source>
</evidence>
<dbReference type="FunFam" id="2.40.70.10:FF:000085">
    <property type="entry name" value="Aspartic-type endopeptidase (CtsD), putative"/>
    <property type="match status" value="1"/>
</dbReference>
<dbReference type="PANTHER" id="PTHR22950:SF458">
    <property type="entry name" value="SODIUM-COUPLED NEUTRAL AMINO ACID TRANSPORTER 11-RELATED"/>
    <property type="match status" value="1"/>
</dbReference>
<dbReference type="InParanoid" id="A0A1J7J2L1"/>
<feature type="active site" evidence="17">
    <location>
        <position position="139"/>
    </location>
</feature>
<feature type="transmembrane region" description="Helical" evidence="20">
    <location>
        <begin position="805"/>
        <end position="829"/>
    </location>
</feature>
<feature type="region of interest" description="Disordered" evidence="19">
    <location>
        <begin position="441"/>
        <end position="527"/>
    </location>
</feature>
<dbReference type="InterPro" id="IPR021109">
    <property type="entry name" value="Peptidase_aspartic_dom_sf"/>
</dbReference>
<evidence type="ECO:0000256" key="20">
    <source>
        <dbReference type="SAM" id="Phobius"/>
    </source>
</evidence>
<evidence type="ECO:0000256" key="6">
    <source>
        <dbReference type="ARBA" id="ARBA00022475"/>
    </source>
</evidence>
<feature type="region of interest" description="Disordered" evidence="19">
    <location>
        <begin position="73"/>
        <end position="108"/>
    </location>
</feature>
<keyword evidence="7 23" id="KW-0645">Protease</keyword>
<dbReference type="InterPro" id="IPR033121">
    <property type="entry name" value="PEPTIDASE_A1"/>
</dbReference>
<gene>
    <name evidence="23" type="ORF">CONLIGDRAFT_655426</name>
</gene>
<evidence type="ECO:0000256" key="8">
    <source>
        <dbReference type="ARBA" id="ARBA00022692"/>
    </source>
</evidence>
<keyword evidence="9 21" id="KW-0732">Signal</keyword>
<dbReference type="AlphaFoldDB" id="A0A1J7J2L1"/>
<dbReference type="GO" id="GO:0005886">
    <property type="term" value="C:plasma membrane"/>
    <property type="evidence" value="ECO:0007669"/>
    <property type="project" value="UniProtKB-SubCell"/>
</dbReference>
<feature type="signal peptide" evidence="21">
    <location>
        <begin position="1"/>
        <end position="19"/>
    </location>
</feature>
<dbReference type="InterPro" id="IPR001461">
    <property type="entry name" value="Aspartic_peptidase_A1"/>
</dbReference>
<evidence type="ECO:0000256" key="1">
    <source>
        <dbReference type="ARBA" id="ARBA00004141"/>
    </source>
</evidence>
<evidence type="ECO:0000313" key="24">
    <source>
        <dbReference type="Proteomes" id="UP000182658"/>
    </source>
</evidence>
<dbReference type="InterPro" id="IPR034164">
    <property type="entry name" value="Pepsin-like_dom"/>
</dbReference>
<dbReference type="GO" id="GO:0006508">
    <property type="term" value="P:proteolysis"/>
    <property type="evidence" value="ECO:0007669"/>
    <property type="project" value="UniProtKB-KW"/>
</dbReference>
<dbReference type="Gene3D" id="2.40.70.10">
    <property type="entry name" value="Acid Proteases"/>
    <property type="match status" value="2"/>
</dbReference>
<dbReference type="GO" id="GO:0005783">
    <property type="term" value="C:endoplasmic reticulum"/>
    <property type="evidence" value="ECO:0007669"/>
    <property type="project" value="TreeGrafter"/>
</dbReference>
<proteinExistence type="inferred from homology"/>
<comment type="similarity">
    <text evidence="3">Belongs to the peptidase A1 family.</text>
</comment>
<evidence type="ECO:0000256" key="2">
    <source>
        <dbReference type="ARBA" id="ARBA00004236"/>
    </source>
</evidence>
<evidence type="ECO:0000256" key="21">
    <source>
        <dbReference type="SAM" id="SignalP"/>
    </source>
</evidence>
<evidence type="ECO:0000256" key="18">
    <source>
        <dbReference type="PIRSR" id="PIRSR601461-2"/>
    </source>
</evidence>
<keyword evidence="24" id="KW-1185">Reference proteome</keyword>
<feature type="transmembrane region" description="Helical" evidence="20">
    <location>
        <begin position="642"/>
        <end position="665"/>
    </location>
</feature>
<keyword evidence="11" id="KW-0378">Hydrolase</keyword>
<feature type="transmembrane region" description="Helical" evidence="20">
    <location>
        <begin position="841"/>
        <end position="864"/>
    </location>
</feature>
<dbReference type="CDD" id="cd05471">
    <property type="entry name" value="pepsin_like"/>
    <property type="match status" value="1"/>
</dbReference>
<keyword evidence="14 20" id="KW-0472">Membrane</keyword>
<evidence type="ECO:0000256" key="15">
    <source>
        <dbReference type="ARBA" id="ARBA00023180"/>
    </source>
</evidence>
<dbReference type="SUPFAM" id="SSF50630">
    <property type="entry name" value="Acid proteases"/>
    <property type="match status" value="1"/>
</dbReference>
<dbReference type="Pfam" id="PF01490">
    <property type="entry name" value="Aa_trans"/>
    <property type="match status" value="1"/>
</dbReference>
<feature type="active site" evidence="17">
    <location>
        <position position="320"/>
    </location>
</feature>
<feature type="transmembrane region" description="Helical" evidence="20">
    <location>
        <begin position="979"/>
        <end position="1000"/>
    </location>
</feature>
<keyword evidence="12" id="KW-0029">Amino-acid transport</keyword>
<name>A0A1J7J2L1_9PEZI</name>
<dbReference type="GO" id="GO:0015179">
    <property type="term" value="F:L-amino acid transmembrane transporter activity"/>
    <property type="evidence" value="ECO:0007669"/>
    <property type="project" value="TreeGrafter"/>
</dbReference>
<evidence type="ECO:0000256" key="10">
    <source>
        <dbReference type="ARBA" id="ARBA00022750"/>
    </source>
</evidence>
<evidence type="ECO:0000256" key="17">
    <source>
        <dbReference type="PIRSR" id="PIRSR601461-1"/>
    </source>
</evidence>
<evidence type="ECO:0000256" key="9">
    <source>
        <dbReference type="ARBA" id="ARBA00022729"/>
    </source>
</evidence>
<evidence type="ECO:0000256" key="3">
    <source>
        <dbReference type="ARBA" id="ARBA00007447"/>
    </source>
</evidence>
<keyword evidence="8 20" id="KW-0812">Transmembrane</keyword>
<dbReference type="PRINTS" id="PR00792">
    <property type="entry name" value="PEPSIN"/>
</dbReference>
<sequence length="1019" mass="108954">MLRTVILLQLTLWVASIHAFFPFFPEWQCQENNVCGDDSKSQKPKSRDVHTFKLSQRVRDNPPASAAKEASRLLRKYKPSRTTPEQPDLTRRENKYSVVSPAPPSTPNSAGIYQDGTDFSYFIQVGFGSSAKPMYMLLDTGAGTTWVMGSDCKADACMTHNSFGPSDSKTFSDTKETFSISYGSGKVAGELAKDTLAVAGMSLSMSFGVANDASGDFTHFPFDGILGVSMSRGATDNFLNVIKSSSALKSNIFSVSLSRNSDGPNTGEVTFGGIDASKYTGDISYTPVSASAGGDWAISLDDMAYDGNKAGIKGRLAYIDTGTSYMFGPPEDVALLHKLIPGAKSSDGFLYTVPCNSDKALTVIFSGVAYTLSPKDWMSPPAGDTCTSNFYGQAVVQGAWLLGDSFLKNVYTVFDVDQTPGTAFSGDNDEQTAGCVPRMAKARSNGATPAHHSEDSTTGNEEDIGLLAAGPDGSDDEDAIIVHPGEPPSEGDYFTNTSSTGGAPATPLQPHLDQQPPRTPRTPRTPNRVRFDLVPMIVGDDANGRPADHYHHHHARDSFDVDDEDPLADSPRQQHRVPLLTGIEAPSVTLASSDDYSADLSRAQDLLHRPRSGLSSAFMNMANSIIGAGIIGQPYAFRQAGLVSGVVLLVGLTVVVDWTIRLIVVNSKLSGSSSFQGTVEKCFGKTGLVAISLAQWVFAFGGMVAFGVIVGDTIPHVLSAIWPGLRDVPVLGALAGRKGVIVIFLLGVSYPLTLYRDIAKLAKASTLALISMGVIVVTVVVQGVLTPSELRGSFGKNELVINDGIFQAIGVISFAFVCHHNSLLIYGSLEKPTIDRFTRVTHYSTGISMVACLLLALSGFLTFGDKTLGNVLNNFPADNTMVNVARLCFGLNMLTTLPLEAFVCREVMLNYYFPGEPFNMNLHLIFSTSLIVSAMTLSLFTCDLGSVFELVGSTSACAMAYILPPLCYIKLTTRSWKTYVAMGIVAFGCAVMGITLFQAVGKIIRVVSILGEGGTQQCM</sequence>
<feature type="transmembrane region" description="Helical" evidence="20">
    <location>
        <begin position="764"/>
        <end position="785"/>
    </location>
</feature>
<feature type="transmembrane region" description="Helical" evidence="20">
    <location>
        <begin position="730"/>
        <end position="752"/>
    </location>
</feature>
<dbReference type="FunFam" id="2.40.70.10:FF:000060">
    <property type="entry name" value="Aspartic-type endopeptidase ctsD"/>
    <property type="match status" value="1"/>
</dbReference>
<dbReference type="GO" id="GO:0004190">
    <property type="term" value="F:aspartic-type endopeptidase activity"/>
    <property type="evidence" value="ECO:0007669"/>
    <property type="project" value="UniProtKB-KW"/>
</dbReference>
<evidence type="ECO:0000259" key="22">
    <source>
        <dbReference type="PROSITE" id="PS51767"/>
    </source>
</evidence>
<evidence type="ECO:0000256" key="5">
    <source>
        <dbReference type="ARBA" id="ARBA00022448"/>
    </source>
</evidence>
<feature type="domain" description="Peptidase A1" evidence="22">
    <location>
        <begin position="121"/>
        <end position="425"/>
    </location>
</feature>
<protein>
    <submittedName>
        <fullName evidence="23">Acid protease</fullName>
    </submittedName>
</protein>
<evidence type="ECO:0000256" key="13">
    <source>
        <dbReference type="ARBA" id="ARBA00022989"/>
    </source>
</evidence>
<keyword evidence="6" id="KW-1003">Cell membrane</keyword>
<feature type="disulfide bond" evidence="18">
    <location>
        <begin position="152"/>
        <end position="157"/>
    </location>
</feature>
<dbReference type="InterPro" id="IPR013057">
    <property type="entry name" value="AA_transpt_TM"/>
</dbReference>
<organism evidence="23 24">
    <name type="scientific">Coniochaeta ligniaria NRRL 30616</name>
    <dbReference type="NCBI Taxonomy" id="1408157"/>
    <lineage>
        <taxon>Eukaryota</taxon>
        <taxon>Fungi</taxon>
        <taxon>Dikarya</taxon>
        <taxon>Ascomycota</taxon>
        <taxon>Pezizomycotina</taxon>
        <taxon>Sordariomycetes</taxon>
        <taxon>Sordariomycetidae</taxon>
        <taxon>Coniochaetales</taxon>
        <taxon>Coniochaetaceae</taxon>
        <taxon>Coniochaeta</taxon>
    </lineage>
</organism>
<accession>A0A1J7J2L1</accession>
<dbReference type="STRING" id="1408157.A0A1J7J2L1"/>
<evidence type="ECO:0000256" key="4">
    <source>
        <dbReference type="ARBA" id="ARBA00008066"/>
    </source>
</evidence>
<feature type="transmembrane region" description="Helical" evidence="20">
    <location>
        <begin position="924"/>
        <end position="941"/>
    </location>
</feature>
<dbReference type="OrthoDB" id="28208at2759"/>
<dbReference type="Pfam" id="PF00026">
    <property type="entry name" value="Asp"/>
    <property type="match status" value="1"/>
</dbReference>
<keyword evidence="10" id="KW-0064">Aspartyl protease</keyword>
<dbReference type="PANTHER" id="PTHR22950">
    <property type="entry name" value="AMINO ACID TRANSPORTER"/>
    <property type="match status" value="1"/>
</dbReference>
<evidence type="ECO:0000256" key="16">
    <source>
        <dbReference type="ARBA" id="ARBA00023288"/>
    </source>
</evidence>
<comment type="subcellular location">
    <subcellularLocation>
        <location evidence="2">Cell membrane</location>
    </subcellularLocation>
    <subcellularLocation>
        <location evidence="1">Membrane</location>
        <topology evidence="1">Multi-pass membrane protein</topology>
    </subcellularLocation>
</comment>
<keyword evidence="15" id="KW-0325">Glycoprotein</keyword>
<feature type="transmembrane region" description="Helical" evidence="20">
    <location>
        <begin position="947"/>
        <end position="967"/>
    </location>
</feature>
<evidence type="ECO:0000256" key="14">
    <source>
        <dbReference type="ARBA" id="ARBA00023136"/>
    </source>
</evidence>
<dbReference type="EMBL" id="KV875099">
    <property type="protein sequence ID" value="OIW27553.1"/>
    <property type="molecule type" value="Genomic_DNA"/>
</dbReference>
<feature type="region of interest" description="Disordered" evidence="19">
    <location>
        <begin position="542"/>
        <end position="572"/>
    </location>
</feature>